<dbReference type="PROSITE" id="PS50995">
    <property type="entry name" value="HTH_MARR_2"/>
    <property type="match status" value="1"/>
</dbReference>
<dbReference type="Gene3D" id="1.10.10.10">
    <property type="entry name" value="Winged helix-like DNA-binding domain superfamily/Winged helix DNA-binding domain"/>
    <property type="match status" value="1"/>
</dbReference>
<keyword evidence="1" id="KW-0805">Transcription regulation</keyword>
<dbReference type="Proteomes" id="UP000216013">
    <property type="component" value="Unassembled WGS sequence"/>
</dbReference>
<dbReference type="InterPro" id="IPR036390">
    <property type="entry name" value="WH_DNA-bd_sf"/>
</dbReference>
<protein>
    <recommendedName>
        <fullName evidence="4">HTH marR-type domain-containing protein</fullName>
    </recommendedName>
</protein>
<comment type="caution">
    <text evidence="5">The sequence shown here is derived from an EMBL/GenBank/DDBJ whole genome shotgun (WGS) entry which is preliminary data.</text>
</comment>
<sequence length="134" mass="15438">MESRDMVDFIELVRNVNKALRKEWDFQISGPQLVLLRLLKNNGPMRMSDLAEEVGISFSGATNLGNRMIKEGYLERIHSEKDRRVVMLAITEKGSDFYVSFSGARDKAFGSFLDKLTEEEKNEFIRLSRKMLAD</sequence>
<reference evidence="5 6" key="1">
    <citation type="submission" date="2017-07" db="EMBL/GenBank/DDBJ databases">
        <title>Isolation and whole genome analysis of endospore-forming bacteria from heroin.</title>
        <authorList>
            <person name="Kalinowski J."/>
            <person name="Ahrens B."/>
            <person name="Al-Dilaimi A."/>
            <person name="Winkler A."/>
            <person name="Wibberg D."/>
            <person name="Schleenbecker U."/>
            <person name="Ruckert C."/>
            <person name="Wolfel R."/>
            <person name="Grass G."/>
        </authorList>
    </citation>
    <scope>NUCLEOTIDE SEQUENCE [LARGE SCALE GENOMIC DNA]</scope>
    <source>
        <strain evidence="5 6">7528</strain>
    </source>
</reference>
<evidence type="ECO:0000256" key="1">
    <source>
        <dbReference type="ARBA" id="ARBA00023015"/>
    </source>
</evidence>
<gene>
    <name evidence="5" type="ORF">CHH64_14615</name>
</gene>
<dbReference type="InterPro" id="IPR036388">
    <property type="entry name" value="WH-like_DNA-bd_sf"/>
</dbReference>
<keyword evidence="2" id="KW-0238">DNA-binding</keyword>
<evidence type="ECO:0000259" key="4">
    <source>
        <dbReference type="PROSITE" id="PS50995"/>
    </source>
</evidence>
<name>A0A268A862_9BACI</name>
<dbReference type="OrthoDB" id="9799747at2"/>
<keyword evidence="3" id="KW-0804">Transcription</keyword>
<evidence type="ECO:0000313" key="5">
    <source>
        <dbReference type="EMBL" id="PAD20315.1"/>
    </source>
</evidence>
<dbReference type="Pfam" id="PF01047">
    <property type="entry name" value="MarR"/>
    <property type="match status" value="1"/>
</dbReference>
<evidence type="ECO:0000313" key="6">
    <source>
        <dbReference type="Proteomes" id="UP000216013"/>
    </source>
</evidence>
<dbReference type="PRINTS" id="PR00598">
    <property type="entry name" value="HTHMARR"/>
</dbReference>
<accession>A0A268A862</accession>
<feature type="domain" description="HTH marR-type" evidence="4">
    <location>
        <begin position="1"/>
        <end position="133"/>
    </location>
</feature>
<proteinExistence type="predicted"/>
<evidence type="ECO:0000256" key="3">
    <source>
        <dbReference type="ARBA" id="ARBA00023163"/>
    </source>
</evidence>
<dbReference type="SMART" id="SM00347">
    <property type="entry name" value="HTH_MARR"/>
    <property type="match status" value="1"/>
</dbReference>
<organism evidence="5 6">
    <name type="scientific">Terribacillus saccharophilus</name>
    <dbReference type="NCBI Taxonomy" id="361277"/>
    <lineage>
        <taxon>Bacteria</taxon>
        <taxon>Bacillati</taxon>
        <taxon>Bacillota</taxon>
        <taxon>Bacilli</taxon>
        <taxon>Bacillales</taxon>
        <taxon>Bacillaceae</taxon>
        <taxon>Terribacillus</taxon>
    </lineage>
</organism>
<dbReference type="PANTHER" id="PTHR42756:SF1">
    <property type="entry name" value="TRANSCRIPTIONAL REPRESSOR OF EMRAB OPERON"/>
    <property type="match status" value="1"/>
</dbReference>
<dbReference type="InterPro" id="IPR000835">
    <property type="entry name" value="HTH_MarR-typ"/>
</dbReference>
<evidence type="ECO:0000256" key="2">
    <source>
        <dbReference type="ARBA" id="ARBA00023125"/>
    </source>
</evidence>
<dbReference type="GO" id="GO:0003700">
    <property type="term" value="F:DNA-binding transcription factor activity"/>
    <property type="evidence" value="ECO:0007669"/>
    <property type="project" value="InterPro"/>
</dbReference>
<dbReference type="RefSeq" id="WP_095228711.1">
    <property type="nucleotide sequence ID" value="NZ_NPBD01000015.1"/>
</dbReference>
<dbReference type="SUPFAM" id="SSF46785">
    <property type="entry name" value="Winged helix' DNA-binding domain"/>
    <property type="match status" value="1"/>
</dbReference>
<dbReference type="PANTHER" id="PTHR42756">
    <property type="entry name" value="TRANSCRIPTIONAL REGULATOR, MARR"/>
    <property type="match status" value="1"/>
</dbReference>
<dbReference type="AlphaFoldDB" id="A0A268A862"/>
<dbReference type="EMBL" id="NPBV01000024">
    <property type="protein sequence ID" value="PAD20315.1"/>
    <property type="molecule type" value="Genomic_DNA"/>
</dbReference>
<dbReference type="GO" id="GO:0003677">
    <property type="term" value="F:DNA binding"/>
    <property type="evidence" value="ECO:0007669"/>
    <property type="project" value="UniProtKB-KW"/>
</dbReference>